<dbReference type="SUPFAM" id="SSF52047">
    <property type="entry name" value="RNI-like"/>
    <property type="match status" value="1"/>
</dbReference>
<proteinExistence type="predicted"/>
<gene>
    <name evidence="1" type="ORF">M407DRAFT_28759</name>
</gene>
<protein>
    <submittedName>
        <fullName evidence="1">Uncharacterized protein</fullName>
    </submittedName>
</protein>
<dbReference type="OrthoDB" id="2423701at2759"/>
<sequence length="400" mass="45534">MALEEFPDNSQQRMGCTSYLAIQQTLHRVCSLWNRIIPSSRSFWTTLSCLEVPRKRFKLALSRAEGSELRAVCRRGRYCLRFLAKVLALSDRWESIDVFGKYRMPNMSRPFPNLQRLRIIRGDRSFDLMASFQNIFPCLVELRLEGILTQSVAPLVNLRILALHGDGRIANIPKLLNLIANTENLERMELVGSRLWLVPGSECPSVSGRRLRMFASAMEGEYEDMTALFEYASRHIALVEGNPPVRIDLRQTAEPYFEVRTSDYHTPLRMSVKRQKWPDAWADYRRMLQRLEPVLGGGRMLELGLPSNSSLASEAIRVASAYLPRLNTLGLWGHGGLDLLAKRGADGDLPFLHLSRLRIHGAVDDDTLVWLAANRKADTKRRLSNLSFSMNFLALTAFVD</sequence>
<dbReference type="Proteomes" id="UP000054248">
    <property type="component" value="Unassembled WGS sequence"/>
</dbReference>
<dbReference type="AlphaFoldDB" id="A0A0C3KJP3"/>
<organism evidence="1 2">
    <name type="scientific">Tulasnella calospora MUT 4182</name>
    <dbReference type="NCBI Taxonomy" id="1051891"/>
    <lineage>
        <taxon>Eukaryota</taxon>
        <taxon>Fungi</taxon>
        <taxon>Dikarya</taxon>
        <taxon>Basidiomycota</taxon>
        <taxon>Agaricomycotina</taxon>
        <taxon>Agaricomycetes</taxon>
        <taxon>Cantharellales</taxon>
        <taxon>Tulasnellaceae</taxon>
        <taxon>Tulasnella</taxon>
    </lineage>
</organism>
<reference evidence="1 2" key="1">
    <citation type="submission" date="2014-04" db="EMBL/GenBank/DDBJ databases">
        <authorList>
            <consortium name="DOE Joint Genome Institute"/>
            <person name="Kuo A."/>
            <person name="Girlanda M."/>
            <person name="Perotto S."/>
            <person name="Kohler A."/>
            <person name="Nagy L.G."/>
            <person name="Floudas D."/>
            <person name="Copeland A."/>
            <person name="Barry K.W."/>
            <person name="Cichocki N."/>
            <person name="Veneault-Fourrey C."/>
            <person name="LaButti K."/>
            <person name="Lindquist E.A."/>
            <person name="Lipzen A."/>
            <person name="Lundell T."/>
            <person name="Morin E."/>
            <person name="Murat C."/>
            <person name="Sun H."/>
            <person name="Tunlid A."/>
            <person name="Henrissat B."/>
            <person name="Grigoriev I.V."/>
            <person name="Hibbett D.S."/>
            <person name="Martin F."/>
            <person name="Nordberg H.P."/>
            <person name="Cantor M.N."/>
            <person name="Hua S.X."/>
        </authorList>
    </citation>
    <scope>NUCLEOTIDE SEQUENCE [LARGE SCALE GENOMIC DNA]</scope>
    <source>
        <strain evidence="1 2">MUT 4182</strain>
    </source>
</reference>
<evidence type="ECO:0000313" key="1">
    <source>
        <dbReference type="EMBL" id="KIO21698.1"/>
    </source>
</evidence>
<keyword evidence="2" id="KW-1185">Reference proteome</keyword>
<accession>A0A0C3KJP3</accession>
<dbReference type="HOGENOM" id="CLU_547674_0_0_1"/>
<reference evidence="2" key="2">
    <citation type="submission" date="2015-01" db="EMBL/GenBank/DDBJ databases">
        <title>Evolutionary Origins and Diversification of the Mycorrhizal Mutualists.</title>
        <authorList>
            <consortium name="DOE Joint Genome Institute"/>
            <consortium name="Mycorrhizal Genomics Consortium"/>
            <person name="Kohler A."/>
            <person name="Kuo A."/>
            <person name="Nagy L.G."/>
            <person name="Floudas D."/>
            <person name="Copeland A."/>
            <person name="Barry K.W."/>
            <person name="Cichocki N."/>
            <person name="Veneault-Fourrey C."/>
            <person name="LaButti K."/>
            <person name="Lindquist E.A."/>
            <person name="Lipzen A."/>
            <person name="Lundell T."/>
            <person name="Morin E."/>
            <person name="Murat C."/>
            <person name="Riley R."/>
            <person name="Ohm R."/>
            <person name="Sun H."/>
            <person name="Tunlid A."/>
            <person name="Henrissat B."/>
            <person name="Grigoriev I.V."/>
            <person name="Hibbett D.S."/>
            <person name="Martin F."/>
        </authorList>
    </citation>
    <scope>NUCLEOTIDE SEQUENCE [LARGE SCALE GENOMIC DNA]</scope>
    <source>
        <strain evidence="2">MUT 4182</strain>
    </source>
</reference>
<evidence type="ECO:0000313" key="2">
    <source>
        <dbReference type="Proteomes" id="UP000054248"/>
    </source>
</evidence>
<name>A0A0C3KJP3_9AGAM</name>
<dbReference type="EMBL" id="KN823131">
    <property type="protein sequence ID" value="KIO21698.1"/>
    <property type="molecule type" value="Genomic_DNA"/>
</dbReference>